<accession>A0AAF1AT35</accession>
<reference evidence="11" key="1">
    <citation type="journal article" date="2016" name="Nat. Genet.">
        <title>A high-quality carrot genome assembly provides new insights into carotenoid accumulation and asterid genome evolution.</title>
        <authorList>
            <person name="Iorizzo M."/>
            <person name="Ellison S."/>
            <person name="Senalik D."/>
            <person name="Zeng P."/>
            <person name="Satapoomin P."/>
            <person name="Huang J."/>
            <person name="Bowman M."/>
            <person name="Iovene M."/>
            <person name="Sanseverino W."/>
            <person name="Cavagnaro P."/>
            <person name="Yildiz M."/>
            <person name="Macko-Podgorni A."/>
            <person name="Moranska E."/>
            <person name="Grzebelus E."/>
            <person name="Grzebelus D."/>
            <person name="Ashrafi H."/>
            <person name="Zheng Z."/>
            <person name="Cheng S."/>
            <person name="Spooner D."/>
            <person name="Van Deynze A."/>
            <person name="Simon P."/>
        </authorList>
    </citation>
    <scope>NUCLEOTIDE SEQUENCE</scope>
    <source>
        <tissue evidence="11">Leaf</tissue>
    </source>
</reference>
<dbReference type="Pfam" id="PF00759">
    <property type="entry name" value="Glyco_hydro_9"/>
    <property type="match status" value="2"/>
</dbReference>
<dbReference type="AlphaFoldDB" id="A0AAF1AT35"/>
<keyword evidence="12" id="KW-1185">Reference proteome</keyword>
<dbReference type="Proteomes" id="UP000077755">
    <property type="component" value="Chromosome 3"/>
</dbReference>
<dbReference type="EC" id="3.2.1.4" evidence="3"/>
<dbReference type="SUPFAM" id="SSF48208">
    <property type="entry name" value="Six-hairpin glycosidases"/>
    <property type="match status" value="1"/>
</dbReference>
<feature type="domain" description="Glycoside hydrolase family 9" evidence="10">
    <location>
        <begin position="90"/>
        <end position="156"/>
    </location>
</feature>
<feature type="transmembrane region" description="Helical" evidence="9">
    <location>
        <begin position="46"/>
        <end position="64"/>
    </location>
</feature>
<keyword evidence="9" id="KW-0472">Membrane</keyword>
<evidence type="ECO:0000256" key="6">
    <source>
        <dbReference type="ARBA" id="ARBA00023277"/>
    </source>
</evidence>
<keyword evidence="5" id="KW-0136">Cellulose degradation</keyword>
<dbReference type="InterPro" id="IPR001701">
    <property type="entry name" value="Glyco_hydro_9"/>
</dbReference>
<dbReference type="GO" id="GO:0030245">
    <property type="term" value="P:cellulose catabolic process"/>
    <property type="evidence" value="ECO:0007669"/>
    <property type="project" value="UniProtKB-KW"/>
</dbReference>
<name>A0AAF1AT35_DAUCS</name>
<evidence type="ECO:0000313" key="11">
    <source>
        <dbReference type="EMBL" id="WOG91411.1"/>
    </source>
</evidence>
<keyword evidence="8" id="KW-0624">Polysaccharide degradation</keyword>
<gene>
    <name evidence="11" type="ORF">DCAR_0310660</name>
</gene>
<dbReference type="InterPro" id="IPR012341">
    <property type="entry name" value="6hp_glycosidase-like_sf"/>
</dbReference>
<evidence type="ECO:0000256" key="7">
    <source>
        <dbReference type="ARBA" id="ARBA00023295"/>
    </source>
</evidence>
<keyword evidence="6" id="KW-0119">Carbohydrate metabolism</keyword>
<evidence type="ECO:0000313" key="12">
    <source>
        <dbReference type="Proteomes" id="UP000077755"/>
    </source>
</evidence>
<dbReference type="InterPro" id="IPR008928">
    <property type="entry name" value="6-hairpin_glycosidase_sf"/>
</dbReference>
<dbReference type="EMBL" id="CP093345">
    <property type="protein sequence ID" value="WOG91411.1"/>
    <property type="molecule type" value="Genomic_DNA"/>
</dbReference>
<dbReference type="PANTHER" id="PTHR22298">
    <property type="entry name" value="ENDO-1,4-BETA-GLUCANASE"/>
    <property type="match status" value="1"/>
</dbReference>
<proteinExistence type="inferred from homology"/>
<feature type="domain" description="Glycoside hydrolase family 9" evidence="10">
    <location>
        <begin position="275"/>
        <end position="346"/>
    </location>
</feature>
<evidence type="ECO:0000256" key="2">
    <source>
        <dbReference type="ARBA" id="ARBA00007072"/>
    </source>
</evidence>
<evidence type="ECO:0000256" key="1">
    <source>
        <dbReference type="ARBA" id="ARBA00000966"/>
    </source>
</evidence>
<comment type="similarity">
    <text evidence="2">Belongs to the glycosyl hydrolase 9 (cellulase E) family.</text>
</comment>
<protein>
    <recommendedName>
        <fullName evidence="3">cellulase</fullName>
        <ecNumber evidence="3">3.2.1.4</ecNumber>
    </recommendedName>
</protein>
<sequence>MHSENNDAGAIDMVGQTQMEFDTPALYSSETQNTRTLEEIQRTFKWMMWLLIVAVFVIVAPTIMTRSLPHHHPKSRIPDNYTTALHKNNYGIRWRRDSGIQDGNVMDGGLVGGYHDTGDDAKYYFPLDCWSVIEYEGVYKTVQEYDHTRELIKWGVRVPDDHTCWTRLEDMDYPCLQRRPFVFRDNKMYSEKLVKAAIKVFEFALDKSKGTTDSMTLLTRLCIFLDPGYPYEAMLINYHEITGRIMCSYLQHYLNVTGVKGWYCVPDFILAGDLYVVRYANKYPNYLHHHGASVDESGFIIIMNPNTIIGTMVGSLDKFDEYKNAYSYPSHTEPTITRNVELIIALVSLITSGDLCDQGIEKNIIFFTVPPPLSP</sequence>
<keyword evidence="9" id="KW-0812">Transmembrane</keyword>
<evidence type="ECO:0000256" key="4">
    <source>
        <dbReference type="ARBA" id="ARBA00022801"/>
    </source>
</evidence>
<evidence type="ECO:0000256" key="8">
    <source>
        <dbReference type="ARBA" id="ARBA00023326"/>
    </source>
</evidence>
<reference evidence="11" key="2">
    <citation type="submission" date="2022-03" db="EMBL/GenBank/DDBJ databases">
        <title>Draft title - Genomic analysis of global carrot germplasm unveils the trajectory of domestication and the origin of high carotenoid orange carrot.</title>
        <authorList>
            <person name="Iorizzo M."/>
            <person name="Ellison S."/>
            <person name="Senalik D."/>
            <person name="Macko-Podgorni A."/>
            <person name="Grzebelus D."/>
            <person name="Bostan H."/>
            <person name="Rolling W."/>
            <person name="Curaba J."/>
            <person name="Simon P."/>
        </authorList>
    </citation>
    <scope>NUCLEOTIDE SEQUENCE</scope>
    <source>
        <tissue evidence="11">Leaf</tissue>
    </source>
</reference>
<evidence type="ECO:0000256" key="3">
    <source>
        <dbReference type="ARBA" id="ARBA00012601"/>
    </source>
</evidence>
<keyword evidence="9" id="KW-1133">Transmembrane helix</keyword>
<organism evidence="11 12">
    <name type="scientific">Daucus carota subsp. sativus</name>
    <name type="common">Carrot</name>
    <dbReference type="NCBI Taxonomy" id="79200"/>
    <lineage>
        <taxon>Eukaryota</taxon>
        <taxon>Viridiplantae</taxon>
        <taxon>Streptophyta</taxon>
        <taxon>Embryophyta</taxon>
        <taxon>Tracheophyta</taxon>
        <taxon>Spermatophyta</taxon>
        <taxon>Magnoliopsida</taxon>
        <taxon>eudicotyledons</taxon>
        <taxon>Gunneridae</taxon>
        <taxon>Pentapetalae</taxon>
        <taxon>asterids</taxon>
        <taxon>campanulids</taxon>
        <taxon>Apiales</taxon>
        <taxon>Apiaceae</taxon>
        <taxon>Apioideae</taxon>
        <taxon>Scandiceae</taxon>
        <taxon>Daucinae</taxon>
        <taxon>Daucus</taxon>
        <taxon>Daucus sect. Daucus</taxon>
    </lineage>
</organism>
<comment type="catalytic activity">
    <reaction evidence="1">
        <text>Endohydrolysis of (1-&gt;4)-beta-D-glucosidic linkages in cellulose, lichenin and cereal beta-D-glucans.</text>
        <dbReference type="EC" id="3.2.1.4"/>
    </reaction>
</comment>
<keyword evidence="7" id="KW-0326">Glycosidase</keyword>
<dbReference type="Gene3D" id="1.50.10.10">
    <property type="match status" value="2"/>
</dbReference>
<keyword evidence="4" id="KW-0378">Hydrolase</keyword>
<evidence type="ECO:0000259" key="10">
    <source>
        <dbReference type="Pfam" id="PF00759"/>
    </source>
</evidence>
<evidence type="ECO:0000256" key="5">
    <source>
        <dbReference type="ARBA" id="ARBA00023001"/>
    </source>
</evidence>
<dbReference type="GO" id="GO:0008810">
    <property type="term" value="F:cellulase activity"/>
    <property type="evidence" value="ECO:0007669"/>
    <property type="project" value="UniProtKB-EC"/>
</dbReference>
<evidence type="ECO:0000256" key="9">
    <source>
        <dbReference type="SAM" id="Phobius"/>
    </source>
</evidence>